<reference evidence="6" key="1">
    <citation type="submission" date="2009-12" db="EMBL/GenBank/DDBJ databases">
        <title>Complete sequence of Treponema primitia strain ZAS-2.</title>
        <authorList>
            <person name="Tetu S.G."/>
            <person name="Matson E."/>
            <person name="Ren Q."/>
            <person name="Seshadri R."/>
            <person name="Elbourne L."/>
            <person name="Hassan K.A."/>
            <person name="Durkin A."/>
            <person name="Radune D."/>
            <person name="Mohamoud Y."/>
            <person name="Shay R."/>
            <person name="Jin S."/>
            <person name="Zhang X."/>
            <person name="Lucey K."/>
            <person name="Ballor N.R."/>
            <person name="Ottesen E."/>
            <person name="Rosenthal R."/>
            <person name="Allen A."/>
            <person name="Leadbetter J.R."/>
            <person name="Paulsen I.T."/>
        </authorList>
    </citation>
    <scope>NUCLEOTIDE SEQUENCE [LARGE SCALE GENOMIC DNA]</scope>
    <source>
        <strain evidence="6">ATCC BAA-887 / DSM 12427 / ZAS-2</strain>
    </source>
</reference>
<dbReference type="GO" id="GO:0005524">
    <property type="term" value="F:ATP binding"/>
    <property type="evidence" value="ECO:0007669"/>
    <property type="project" value="UniProtKB-KW"/>
</dbReference>
<dbReference type="HOGENOM" id="CLU_000604_1_11_12"/>
<keyword evidence="6" id="KW-1185">Reference proteome</keyword>
<dbReference type="SMART" id="SM00382">
    <property type="entry name" value="AAA"/>
    <property type="match status" value="1"/>
</dbReference>
<evidence type="ECO:0000256" key="2">
    <source>
        <dbReference type="ARBA" id="ARBA00022741"/>
    </source>
</evidence>
<keyword evidence="3 5" id="KW-0067">ATP-binding</keyword>
<dbReference type="EMBL" id="CP001843">
    <property type="protein sequence ID" value="AEF84381.1"/>
    <property type="molecule type" value="Genomic_DNA"/>
</dbReference>
<dbReference type="PANTHER" id="PTHR42734:SF21">
    <property type="entry name" value="IRON ABC TRANSPORTER, ATP-BINDING PROTEIN"/>
    <property type="match status" value="1"/>
</dbReference>
<reference evidence="5 6" key="2">
    <citation type="journal article" date="2011" name="ISME J.">
        <title>RNA-seq reveals cooperative metabolic interactions between two termite-gut spirochete species in co-culture.</title>
        <authorList>
            <person name="Rosenthal A.Z."/>
            <person name="Matson E.G."/>
            <person name="Eldar A."/>
            <person name="Leadbetter J.R."/>
        </authorList>
    </citation>
    <scope>NUCLEOTIDE SEQUENCE [LARGE SCALE GENOMIC DNA]</scope>
    <source>
        <strain evidence="6">ATCC BAA-887 / DSM 12427 / ZAS-2</strain>
    </source>
</reference>
<dbReference type="SUPFAM" id="SSF52540">
    <property type="entry name" value="P-loop containing nucleoside triphosphate hydrolases"/>
    <property type="match status" value="1"/>
</dbReference>
<dbReference type="AlphaFoldDB" id="F5YKU6"/>
<evidence type="ECO:0000256" key="3">
    <source>
        <dbReference type="ARBA" id="ARBA00022840"/>
    </source>
</evidence>
<gene>
    <name evidence="5" type="ordered locus">TREPR_3275</name>
</gene>
<accession>F5YKU6</accession>
<dbReference type="Gene3D" id="3.40.50.300">
    <property type="entry name" value="P-loop containing nucleotide triphosphate hydrolases"/>
    <property type="match status" value="1"/>
</dbReference>
<keyword evidence="2" id="KW-0547">Nucleotide-binding</keyword>
<protein>
    <submittedName>
        <fullName evidence="5">Iron(III) dicitrate transport ATP-binding protein FecE</fullName>
    </submittedName>
</protein>
<dbReference type="eggNOG" id="COG1120">
    <property type="taxonomic scope" value="Bacteria"/>
</dbReference>
<keyword evidence="1" id="KW-0813">Transport</keyword>
<evidence type="ECO:0000256" key="1">
    <source>
        <dbReference type="ARBA" id="ARBA00022448"/>
    </source>
</evidence>
<evidence type="ECO:0000313" key="5">
    <source>
        <dbReference type="EMBL" id="AEF84381.1"/>
    </source>
</evidence>
<dbReference type="PROSITE" id="PS50893">
    <property type="entry name" value="ABC_TRANSPORTER_2"/>
    <property type="match status" value="1"/>
</dbReference>
<dbReference type="InterPro" id="IPR027417">
    <property type="entry name" value="P-loop_NTPase"/>
</dbReference>
<evidence type="ECO:0000259" key="4">
    <source>
        <dbReference type="PROSITE" id="PS50893"/>
    </source>
</evidence>
<proteinExistence type="predicted"/>
<dbReference type="CDD" id="cd03214">
    <property type="entry name" value="ABC_Iron-Siderophores_B12_Hemin"/>
    <property type="match status" value="1"/>
</dbReference>
<dbReference type="GO" id="GO:0016887">
    <property type="term" value="F:ATP hydrolysis activity"/>
    <property type="evidence" value="ECO:0007669"/>
    <property type="project" value="InterPro"/>
</dbReference>
<dbReference type="KEGG" id="tpi:TREPR_3275"/>
<dbReference type="InterPro" id="IPR003593">
    <property type="entry name" value="AAA+_ATPase"/>
</dbReference>
<dbReference type="InterPro" id="IPR050153">
    <property type="entry name" value="Metal_Ion_Import_ABC"/>
</dbReference>
<dbReference type="PANTHER" id="PTHR42734">
    <property type="entry name" value="METAL TRANSPORT SYSTEM ATP-BINDING PROTEIN TM_0124-RELATED"/>
    <property type="match status" value="1"/>
</dbReference>
<evidence type="ECO:0000313" key="6">
    <source>
        <dbReference type="Proteomes" id="UP000009223"/>
    </source>
</evidence>
<dbReference type="Pfam" id="PF00005">
    <property type="entry name" value="ABC_tran"/>
    <property type="match status" value="1"/>
</dbReference>
<dbReference type="STRING" id="545694.TREPR_3275"/>
<feature type="domain" description="ABC transporter" evidence="4">
    <location>
        <begin position="4"/>
        <end position="238"/>
    </location>
</feature>
<dbReference type="InterPro" id="IPR003439">
    <property type="entry name" value="ABC_transporter-like_ATP-bd"/>
</dbReference>
<dbReference type="InterPro" id="IPR017871">
    <property type="entry name" value="ABC_transporter-like_CS"/>
</dbReference>
<name>F5YKU6_TREPZ</name>
<sequence>MVTLKTEKLSFSYKTHKVFMDISLDACEGEILSLVGPNGAGKTTFLKCINRLLVPTAGRVTIHNQDVAGLKRSELAKLAAYVPQAATPTFPITVFDTILLGRRPYLNWRPGERDLDMVSDIIDRMDLGSLAMRDLGEISGGERQKVIVAKAIVQEPKVLLLDEPTTYLDLKYQLKIMQFIRDLIDEKHICALITTHDLNMAMQFSDRLAILKDGGIVSMGNTGILTEEVILQVYGVEAHLQQYMEKPFMIPLKAV</sequence>
<organism evidence="5 6">
    <name type="scientific">Treponema primitia (strain ATCC BAA-887 / DSM 12427 / ZAS-2)</name>
    <dbReference type="NCBI Taxonomy" id="545694"/>
    <lineage>
        <taxon>Bacteria</taxon>
        <taxon>Pseudomonadati</taxon>
        <taxon>Spirochaetota</taxon>
        <taxon>Spirochaetia</taxon>
        <taxon>Spirochaetales</taxon>
        <taxon>Treponemataceae</taxon>
        <taxon>Treponema</taxon>
    </lineage>
</organism>
<dbReference type="FunFam" id="3.40.50.300:FF:000134">
    <property type="entry name" value="Iron-enterobactin ABC transporter ATP-binding protein"/>
    <property type="match status" value="1"/>
</dbReference>
<dbReference type="Proteomes" id="UP000009223">
    <property type="component" value="Chromosome"/>
</dbReference>
<dbReference type="PROSITE" id="PS00211">
    <property type="entry name" value="ABC_TRANSPORTER_1"/>
    <property type="match status" value="1"/>
</dbReference>